<dbReference type="AlphaFoldDB" id="L8WIK2"/>
<dbReference type="PANTHER" id="PTHR37534">
    <property type="entry name" value="TRANSCRIPTIONAL ACTIVATOR PROTEIN UGA3"/>
    <property type="match status" value="1"/>
</dbReference>
<dbReference type="GO" id="GO:0005634">
    <property type="term" value="C:nucleus"/>
    <property type="evidence" value="ECO:0007669"/>
    <property type="project" value="UniProtKB-SubCell"/>
</dbReference>
<gene>
    <name evidence="4" type="ORF">AG1IA_09403</name>
</gene>
<keyword evidence="2" id="KW-0539">Nucleus</keyword>
<dbReference type="SMART" id="SM00066">
    <property type="entry name" value="GAL4"/>
    <property type="match status" value="1"/>
</dbReference>
<dbReference type="GO" id="GO:0008270">
    <property type="term" value="F:zinc ion binding"/>
    <property type="evidence" value="ECO:0007669"/>
    <property type="project" value="InterPro"/>
</dbReference>
<feature type="domain" description="Zn(2)-C6 fungal-type" evidence="3">
    <location>
        <begin position="8"/>
        <end position="38"/>
    </location>
</feature>
<dbReference type="CDD" id="cd00067">
    <property type="entry name" value="GAL4"/>
    <property type="match status" value="1"/>
</dbReference>
<dbReference type="SUPFAM" id="SSF57701">
    <property type="entry name" value="Zn2/Cys6 DNA-binding domain"/>
    <property type="match status" value="1"/>
</dbReference>
<dbReference type="HOGENOM" id="CLU_018785_1_0_1"/>
<protein>
    <submittedName>
        <fullName evidence="4">Fungal zn(2)-Cys(6) binuclear cluster domain-containing protein</fullName>
    </submittedName>
</protein>
<dbReference type="PANTHER" id="PTHR37534:SF46">
    <property type="entry name" value="ZN(II)2CYS6 TRANSCRIPTION FACTOR (EUROFUNG)"/>
    <property type="match status" value="1"/>
</dbReference>
<evidence type="ECO:0000259" key="3">
    <source>
        <dbReference type="PROSITE" id="PS50048"/>
    </source>
</evidence>
<evidence type="ECO:0000313" key="4">
    <source>
        <dbReference type="EMBL" id="ELU36567.1"/>
    </source>
</evidence>
<evidence type="ECO:0000256" key="1">
    <source>
        <dbReference type="ARBA" id="ARBA00004123"/>
    </source>
</evidence>
<comment type="caution">
    <text evidence="4">The sequence shown here is derived from an EMBL/GenBank/DDBJ whole genome shotgun (WGS) entry which is preliminary data.</text>
</comment>
<reference evidence="4 5" key="1">
    <citation type="journal article" date="2013" name="Nat. Commun.">
        <title>The evolution and pathogenic mechanisms of the rice sheath blight pathogen.</title>
        <authorList>
            <person name="Zheng A."/>
            <person name="Lin R."/>
            <person name="Xu L."/>
            <person name="Qin P."/>
            <person name="Tang C."/>
            <person name="Ai P."/>
            <person name="Zhang D."/>
            <person name="Liu Y."/>
            <person name="Sun Z."/>
            <person name="Feng H."/>
            <person name="Wang Y."/>
            <person name="Chen Y."/>
            <person name="Liang X."/>
            <person name="Fu R."/>
            <person name="Li Q."/>
            <person name="Zhang J."/>
            <person name="Yu X."/>
            <person name="Xie Z."/>
            <person name="Ding L."/>
            <person name="Guan P."/>
            <person name="Tang J."/>
            <person name="Liang Y."/>
            <person name="Wang S."/>
            <person name="Deng Q."/>
            <person name="Li S."/>
            <person name="Zhu J."/>
            <person name="Wang L."/>
            <person name="Liu H."/>
            <person name="Li P."/>
        </authorList>
    </citation>
    <scope>NUCLEOTIDE SEQUENCE [LARGE SCALE GENOMIC DNA]</scope>
    <source>
        <strain evidence="5">AG-1 IA</strain>
    </source>
</reference>
<organism evidence="4 5">
    <name type="scientific">Thanatephorus cucumeris (strain AG1-IA)</name>
    <name type="common">Rice sheath blight fungus</name>
    <name type="synonym">Rhizoctonia solani</name>
    <dbReference type="NCBI Taxonomy" id="983506"/>
    <lineage>
        <taxon>Eukaryota</taxon>
        <taxon>Fungi</taxon>
        <taxon>Dikarya</taxon>
        <taxon>Basidiomycota</taxon>
        <taxon>Agaricomycotina</taxon>
        <taxon>Agaricomycetes</taxon>
        <taxon>Cantharellales</taxon>
        <taxon>Ceratobasidiaceae</taxon>
        <taxon>Rhizoctonia</taxon>
        <taxon>Rhizoctonia solani AG-1</taxon>
    </lineage>
</organism>
<dbReference type="InterPro" id="IPR001138">
    <property type="entry name" value="Zn2Cys6_DnaBD"/>
</dbReference>
<dbReference type="PROSITE" id="PS50048">
    <property type="entry name" value="ZN2_CY6_FUNGAL_2"/>
    <property type="match status" value="1"/>
</dbReference>
<evidence type="ECO:0000256" key="2">
    <source>
        <dbReference type="ARBA" id="ARBA00023242"/>
    </source>
</evidence>
<dbReference type="InterPro" id="IPR036864">
    <property type="entry name" value="Zn2-C6_fun-type_DNA-bd_sf"/>
</dbReference>
<comment type="subcellular location">
    <subcellularLocation>
        <location evidence="1">Nucleus</location>
    </subcellularLocation>
</comment>
<dbReference type="Gene3D" id="4.10.240.10">
    <property type="entry name" value="Zn(2)-C6 fungal-type DNA-binding domain"/>
    <property type="match status" value="1"/>
</dbReference>
<keyword evidence="5" id="KW-1185">Reference proteome</keyword>
<name>L8WIK2_THACA</name>
<dbReference type="Pfam" id="PF00172">
    <property type="entry name" value="Zn_clus"/>
    <property type="match status" value="1"/>
</dbReference>
<dbReference type="Pfam" id="PF11951">
    <property type="entry name" value="Fungal_trans_2"/>
    <property type="match status" value="1"/>
</dbReference>
<dbReference type="PROSITE" id="PS00463">
    <property type="entry name" value="ZN2_CY6_FUNGAL_1"/>
    <property type="match status" value="1"/>
</dbReference>
<dbReference type="InterPro" id="IPR021858">
    <property type="entry name" value="Fun_TF"/>
</dbReference>
<dbReference type="GO" id="GO:0000981">
    <property type="term" value="F:DNA-binding transcription factor activity, RNA polymerase II-specific"/>
    <property type="evidence" value="ECO:0007669"/>
    <property type="project" value="InterPro"/>
</dbReference>
<proteinExistence type="predicted"/>
<dbReference type="OrthoDB" id="3251668at2759"/>
<dbReference type="Proteomes" id="UP000011668">
    <property type="component" value="Unassembled WGS sequence"/>
</dbReference>
<sequence>MSIRSTTGCYACKSRRKKCDEAKPKCLRCTKTGGNCEYEYLAPTGRSTKKRTRPAPRPQSEQLKKLQKEKELHLATASKLHKNANAHTLSALFDQLFNPSLCAPLSPNITWDDIIQQYPSQPQKDTFSLDPLTGQALLLLPDPNLVPQGSMSGSNLTSGQAILFDALFSLGEIGSSSPTLSIPIVPPTHMIAHPSSCVDSDGTTYRNSSSETDELEEADIKFVRQLFCLSPIKLGRGVDSNLLAFALQSYAQWIPLTVFEPLTIVNKTKQALIDQLAYPTSRSRILLISQIMSSLSKSWVVEEHLKQMIGLLVEQISVTLTGYTAQNSQCLANEAERQRANSALDNTLEMLGILVYSSPLSATLSVLRLATPVFLAACPPPHPPHLTSLLSDPRLNTRLFAGLDIVFSVATGNSTFGKYHVPRGLQLREELEKMQESYGLRWLCGMPDQYIMLVAYMDELKEDGNATEDMIQQIEDYITNMRIAPPESKDPMLRIGRMVVQECWREAMHIYLYMALCGVPATDTRVKRSVRSFIGLLKNTNPHRNTDTFAAGVASIRASHRQVICSRILQLPDCAQPNTAGSDLFRMVQDVWARTSLEGRAARWGDLREACRRITAKNLHKMLIMSQPSIAIRARKSGAKHE</sequence>
<accession>L8WIK2</accession>
<evidence type="ECO:0000313" key="5">
    <source>
        <dbReference type="Proteomes" id="UP000011668"/>
    </source>
</evidence>
<dbReference type="EMBL" id="AFRT01003260">
    <property type="protein sequence ID" value="ELU36567.1"/>
    <property type="molecule type" value="Genomic_DNA"/>
</dbReference>